<evidence type="ECO:0000256" key="1">
    <source>
        <dbReference type="ARBA" id="ARBA00004141"/>
    </source>
</evidence>
<feature type="transmembrane region" description="Helical" evidence="7">
    <location>
        <begin position="453"/>
        <end position="475"/>
    </location>
</feature>
<protein>
    <submittedName>
        <fullName evidence="9">EmrB/QacA subfamily drug resistance transporter</fullName>
    </submittedName>
</protein>
<evidence type="ECO:0000256" key="5">
    <source>
        <dbReference type="ARBA" id="ARBA00023136"/>
    </source>
</evidence>
<dbReference type="CDD" id="cd17321">
    <property type="entry name" value="MFS_MMR_MDR_like"/>
    <property type="match status" value="1"/>
</dbReference>
<feature type="transmembrane region" description="Helical" evidence="7">
    <location>
        <begin position="384"/>
        <end position="407"/>
    </location>
</feature>
<keyword evidence="2" id="KW-0813">Transport</keyword>
<feature type="domain" description="Major facilitator superfamily (MFS) profile" evidence="8">
    <location>
        <begin position="63"/>
        <end position="540"/>
    </location>
</feature>
<dbReference type="Gene3D" id="1.20.1720.10">
    <property type="entry name" value="Multidrug resistance protein D"/>
    <property type="match status" value="1"/>
</dbReference>
<feature type="transmembrane region" description="Helical" evidence="7">
    <location>
        <begin position="129"/>
        <end position="153"/>
    </location>
</feature>
<dbReference type="OrthoDB" id="2414439at2"/>
<dbReference type="Proteomes" id="UP000271227">
    <property type="component" value="Unassembled WGS sequence"/>
</dbReference>
<dbReference type="AlphaFoldDB" id="A0A3M0CLF2"/>
<evidence type="ECO:0000256" key="7">
    <source>
        <dbReference type="SAM" id="Phobius"/>
    </source>
</evidence>
<feature type="region of interest" description="Disordered" evidence="6">
    <location>
        <begin position="1"/>
        <end position="33"/>
    </location>
</feature>
<dbReference type="FunCoup" id="A0A3M0CLF2">
    <property type="interactions" value="143"/>
</dbReference>
<organism evidence="9 10">
    <name type="scientific">Eilatimonas milleporae</name>
    <dbReference type="NCBI Taxonomy" id="911205"/>
    <lineage>
        <taxon>Bacteria</taxon>
        <taxon>Pseudomonadati</taxon>
        <taxon>Pseudomonadota</taxon>
        <taxon>Alphaproteobacteria</taxon>
        <taxon>Kordiimonadales</taxon>
        <taxon>Kordiimonadaceae</taxon>
        <taxon>Eilatimonas</taxon>
    </lineage>
</organism>
<feature type="transmembrane region" description="Helical" evidence="7">
    <location>
        <begin position="159"/>
        <end position="177"/>
    </location>
</feature>
<reference evidence="9 10" key="1">
    <citation type="submission" date="2018-10" db="EMBL/GenBank/DDBJ databases">
        <title>Genomic Encyclopedia of Archaeal and Bacterial Type Strains, Phase II (KMG-II): from individual species to whole genera.</title>
        <authorList>
            <person name="Goeker M."/>
        </authorList>
    </citation>
    <scope>NUCLEOTIDE SEQUENCE [LARGE SCALE GENOMIC DNA]</scope>
    <source>
        <strain evidence="9 10">DSM 25217</strain>
    </source>
</reference>
<dbReference type="InterPro" id="IPR020846">
    <property type="entry name" value="MFS_dom"/>
</dbReference>
<feature type="compositionally biased region" description="Polar residues" evidence="6">
    <location>
        <begin position="1"/>
        <end position="14"/>
    </location>
</feature>
<dbReference type="PANTHER" id="PTHR42718:SF9">
    <property type="entry name" value="MAJOR FACILITATOR SUPERFAMILY MULTIDRUG TRANSPORTER MFSC"/>
    <property type="match status" value="1"/>
</dbReference>
<sequence>MDQSASEQTGPNQTGSGAAGPSGAPGGRISPATALHRPLCPDGHAALTPPCAQPCPERARPFVLAATILASAMAFIDGSIVTIALPAMQTDLAAGFDDMQWVVNAYALLLGSLILVGGGMGDRFGRRRVFVAVFALASLACALAPSTTALIAARGAQGVGAALLVPQSLAIIAAAFPRDARGHAIGIWAGASALTTALGPPLGGFLIDALDWRSVFWINLPLSAVSIWLALRYIPESRDDSAAGNTGGLDWTGAGLAVLAFGVLTVGLTRLAETGGSSLTAPLLVCAGLAGTAVFVLAEARAANPLMPLSLFRSAAFSGANLMTLFLYGALSGMLFLLPFDLIARRGMSASEVGLALLPVGLIIGTLSRAAGSLADRTGPRLPLTAGSLLVAGAAAGLAAGLSDIWIGVMAPLVALSAGMALVVAPLTTAVMNAAPDMQSGTASGVNNAASRLAGLFAVAIVGAVAAAVFTTAAADAVTAGDAATATTQIRFGQLPPPGTAGRAALEAAFLEAYGTAMRVTAVWGGLAALTALFFLRGDKALKE</sequence>
<dbReference type="SUPFAM" id="SSF103473">
    <property type="entry name" value="MFS general substrate transporter"/>
    <property type="match status" value="1"/>
</dbReference>
<dbReference type="Pfam" id="PF07690">
    <property type="entry name" value="MFS_1"/>
    <property type="match status" value="1"/>
</dbReference>
<feature type="transmembrane region" description="Helical" evidence="7">
    <location>
        <begin position="353"/>
        <end position="372"/>
    </location>
</feature>
<dbReference type="InterPro" id="IPR011701">
    <property type="entry name" value="MFS"/>
</dbReference>
<keyword evidence="3 7" id="KW-0812">Transmembrane</keyword>
<evidence type="ECO:0000256" key="6">
    <source>
        <dbReference type="SAM" id="MobiDB-lite"/>
    </source>
</evidence>
<feature type="transmembrane region" description="Helical" evidence="7">
    <location>
        <begin position="184"/>
        <end position="202"/>
    </location>
</feature>
<dbReference type="EMBL" id="REFR01000011">
    <property type="protein sequence ID" value="RMB07776.1"/>
    <property type="molecule type" value="Genomic_DNA"/>
</dbReference>
<feature type="transmembrane region" description="Helical" evidence="7">
    <location>
        <begin position="413"/>
        <end position="432"/>
    </location>
</feature>
<feature type="transmembrane region" description="Helical" evidence="7">
    <location>
        <begin position="214"/>
        <end position="231"/>
    </location>
</feature>
<proteinExistence type="predicted"/>
<dbReference type="GO" id="GO:0022857">
    <property type="term" value="F:transmembrane transporter activity"/>
    <property type="evidence" value="ECO:0007669"/>
    <property type="project" value="InterPro"/>
</dbReference>
<comment type="caution">
    <text evidence="9">The sequence shown here is derived from an EMBL/GenBank/DDBJ whole genome shotgun (WGS) entry which is preliminary data.</text>
</comment>
<keyword evidence="4 7" id="KW-1133">Transmembrane helix</keyword>
<feature type="transmembrane region" description="Helical" evidence="7">
    <location>
        <begin position="516"/>
        <end position="536"/>
    </location>
</feature>
<evidence type="ECO:0000256" key="3">
    <source>
        <dbReference type="ARBA" id="ARBA00022692"/>
    </source>
</evidence>
<feature type="transmembrane region" description="Helical" evidence="7">
    <location>
        <begin position="278"/>
        <end position="298"/>
    </location>
</feature>
<keyword evidence="10" id="KW-1185">Reference proteome</keyword>
<dbReference type="RefSeq" id="WP_121938569.1">
    <property type="nucleotide sequence ID" value="NZ_REFR01000011.1"/>
</dbReference>
<feature type="compositionally biased region" description="Gly residues" evidence="6">
    <location>
        <begin position="17"/>
        <end position="26"/>
    </location>
</feature>
<dbReference type="PROSITE" id="PS50850">
    <property type="entry name" value="MFS"/>
    <property type="match status" value="1"/>
</dbReference>
<dbReference type="GO" id="GO:0016020">
    <property type="term" value="C:membrane"/>
    <property type="evidence" value="ECO:0007669"/>
    <property type="project" value="UniProtKB-SubCell"/>
</dbReference>
<evidence type="ECO:0000259" key="8">
    <source>
        <dbReference type="PROSITE" id="PS50850"/>
    </source>
</evidence>
<comment type="subcellular location">
    <subcellularLocation>
        <location evidence="1">Membrane</location>
        <topology evidence="1">Multi-pass membrane protein</topology>
    </subcellularLocation>
</comment>
<dbReference type="InParanoid" id="A0A3M0CLF2"/>
<evidence type="ECO:0000256" key="2">
    <source>
        <dbReference type="ARBA" id="ARBA00022448"/>
    </source>
</evidence>
<keyword evidence="5 7" id="KW-0472">Membrane</keyword>
<name>A0A3M0CLF2_9PROT</name>
<feature type="transmembrane region" description="Helical" evidence="7">
    <location>
        <begin position="319"/>
        <end position="338"/>
    </location>
</feature>
<feature type="transmembrane region" description="Helical" evidence="7">
    <location>
        <begin position="251"/>
        <end position="272"/>
    </location>
</feature>
<dbReference type="PANTHER" id="PTHR42718">
    <property type="entry name" value="MAJOR FACILITATOR SUPERFAMILY MULTIDRUG TRANSPORTER MFSC"/>
    <property type="match status" value="1"/>
</dbReference>
<evidence type="ECO:0000313" key="10">
    <source>
        <dbReference type="Proteomes" id="UP000271227"/>
    </source>
</evidence>
<evidence type="ECO:0000313" key="9">
    <source>
        <dbReference type="EMBL" id="RMB07776.1"/>
    </source>
</evidence>
<dbReference type="InterPro" id="IPR036259">
    <property type="entry name" value="MFS_trans_sf"/>
</dbReference>
<accession>A0A3M0CLF2</accession>
<feature type="transmembrane region" description="Helical" evidence="7">
    <location>
        <begin position="99"/>
        <end position="117"/>
    </location>
</feature>
<gene>
    <name evidence="9" type="ORF">BXY39_1866</name>
</gene>
<feature type="transmembrane region" description="Helical" evidence="7">
    <location>
        <begin position="62"/>
        <end position="87"/>
    </location>
</feature>
<dbReference type="Gene3D" id="1.20.1250.20">
    <property type="entry name" value="MFS general substrate transporter like domains"/>
    <property type="match status" value="1"/>
</dbReference>
<evidence type="ECO:0000256" key="4">
    <source>
        <dbReference type="ARBA" id="ARBA00022989"/>
    </source>
</evidence>